<dbReference type="InterPro" id="IPR036513">
    <property type="entry name" value="STAS_dom_sf"/>
</dbReference>
<gene>
    <name evidence="2" type="ORF">NR989_03870</name>
</gene>
<proteinExistence type="predicted"/>
<protein>
    <submittedName>
        <fullName evidence="2">STAS domain-containing protein</fullName>
    </submittedName>
</protein>
<sequence length="90" mass="9825">MSDTIQLPESLTIHQIESHFNDLNKKLNDMSDEIVIEASALETIDTSGLQALLVLVKTASDNGKTVTWQDVPEILTTSAKKIGIDQALAF</sequence>
<name>A0ABY8CBN7_9GAMM</name>
<dbReference type="SUPFAM" id="SSF52091">
    <property type="entry name" value="SpoIIaa-like"/>
    <property type="match status" value="1"/>
</dbReference>
<dbReference type="Pfam" id="PF13466">
    <property type="entry name" value="STAS_2"/>
    <property type="match status" value="1"/>
</dbReference>
<feature type="domain" description="STAS" evidence="1">
    <location>
        <begin position="1"/>
        <end position="90"/>
    </location>
</feature>
<organism evidence="2 3">
    <name type="scientific">Thiomicrorhabdus lithotrophica</name>
    <dbReference type="NCBI Taxonomy" id="2949997"/>
    <lineage>
        <taxon>Bacteria</taxon>
        <taxon>Pseudomonadati</taxon>
        <taxon>Pseudomonadota</taxon>
        <taxon>Gammaproteobacteria</taxon>
        <taxon>Thiotrichales</taxon>
        <taxon>Piscirickettsiaceae</taxon>
        <taxon>Thiomicrorhabdus</taxon>
    </lineage>
</organism>
<dbReference type="InterPro" id="IPR002645">
    <property type="entry name" value="STAS_dom"/>
</dbReference>
<keyword evidence="3" id="KW-1185">Reference proteome</keyword>
<dbReference type="EMBL" id="CP102381">
    <property type="protein sequence ID" value="WEJ63400.1"/>
    <property type="molecule type" value="Genomic_DNA"/>
</dbReference>
<dbReference type="PROSITE" id="PS50801">
    <property type="entry name" value="STAS"/>
    <property type="match status" value="1"/>
</dbReference>
<evidence type="ECO:0000259" key="1">
    <source>
        <dbReference type="PROSITE" id="PS50801"/>
    </source>
</evidence>
<accession>A0ABY8CBN7</accession>
<dbReference type="InterPro" id="IPR058548">
    <property type="entry name" value="MlaB-like_STAS"/>
</dbReference>
<dbReference type="Proteomes" id="UP001222275">
    <property type="component" value="Chromosome"/>
</dbReference>
<evidence type="ECO:0000313" key="2">
    <source>
        <dbReference type="EMBL" id="WEJ63400.1"/>
    </source>
</evidence>
<evidence type="ECO:0000313" key="3">
    <source>
        <dbReference type="Proteomes" id="UP001222275"/>
    </source>
</evidence>
<reference evidence="2 3" key="1">
    <citation type="submission" date="2022-06" db="EMBL/GenBank/DDBJ databases">
        <title>Thiomicrohabdus sp. nov, an obligately chemolithoautotrophic, sulfur-oxidizing bacterium isolated from beach of Guanyin Mountain. Amoy.</title>
        <authorList>
            <person name="Zhu H."/>
        </authorList>
    </citation>
    <scope>NUCLEOTIDE SEQUENCE [LARGE SCALE GENOMIC DNA]</scope>
    <source>
        <strain evidence="2 3">XGS-01</strain>
    </source>
</reference>
<dbReference type="Gene3D" id="3.30.750.24">
    <property type="entry name" value="STAS domain"/>
    <property type="match status" value="1"/>
</dbReference>
<dbReference type="RefSeq" id="WP_275595656.1">
    <property type="nucleotide sequence ID" value="NZ_CP102381.1"/>
</dbReference>